<feature type="domain" description="SAM" evidence="2">
    <location>
        <begin position="460"/>
        <end position="521"/>
    </location>
</feature>
<dbReference type="InterPro" id="IPR011022">
    <property type="entry name" value="Arrestin_C-like"/>
</dbReference>
<dbReference type="InterPro" id="IPR050357">
    <property type="entry name" value="Arrestin_domain-protein"/>
</dbReference>
<name>A0A1Y2CMC6_9FUNG</name>
<dbReference type="Pfam" id="PF07647">
    <property type="entry name" value="SAM_2"/>
    <property type="match status" value="1"/>
</dbReference>
<dbReference type="PANTHER" id="PTHR11188">
    <property type="entry name" value="ARRESTIN DOMAIN CONTAINING PROTEIN"/>
    <property type="match status" value="1"/>
</dbReference>
<organism evidence="3 4">
    <name type="scientific">Rhizoclosmatium globosum</name>
    <dbReference type="NCBI Taxonomy" id="329046"/>
    <lineage>
        <taxon>Eukaryota</taxon>
        <taxon>Fungi</taxon>
        <taxon>Fungi incertae sedis</taxon>
        <taxon>Chytridiomycota</taxon>
        <taxon>Chytridiomycota incertae sedis</taxon>
        <taxon>Chytridiomycetes</taxon>
        <taxon>Chytridiales</taxon>
        <taxon>Chytriomycetaceae</taxon>
        <taxon>Rhizoclosmatium</taxon>
    </lineage>
</organism>
<dbReference type="SUPFAM" id="SSF47769">
    <property type="entry name" value="SAM/Pointed domain"/>
    <property type="match status" value="1"/>
</dbReference>
<dbReference type="PROSITE" id="PS50105">
    <property type="entry name" value="SAM_DOMAIN"/>
    <property type="match status" value="1"/>
</dbReference>
<dbReference type="SMART" id="SM00454">
    <property type="entry name" value="SAM"/>
    <property type="match status" value="1"/>
</dbReference>
<dbReference type="OrthoDB" id="73680at2759"/>
<keyword evidence="4" id="KW-1185">Reference proteome</keyword>
<gene>
    <name evidence="3" type="ORF">BCR33DRAFT_714537</name>
</gene>
<dbReference type="InterPro" id="IPR001660">
    <property type="entry name" value="SAM"/>
</dbReference>
<dbReference type="GO" id="GO:0031625">
    <property type="term" value="F:ubiquitin protein ligase binding"/>
    <property type="evidence" value="ECO:0007669"/>
    <property type="project" value="TreeGrafter"/>
</dbReference>
<dbReference type="Pfam" id="PF00339">
    <property type="entry name" value="Arrestin_N"/>
    <property type="match status" value="1"/>
</dbReference>
<comment type="caution">
    <text evidence="3">The sequence shown here is derived from an EMBL/GenBank/DDBJ whole genome shotgun (WGS) entry which is preliminary data.</text>
</comment>
<dbReference type="AlphaFoldDB" id="A0A1Y2CMC6"/>
<proteinExistence type="predicted"/>
<dbReference type="Pfam" id="PF02752">
    <property type="entry name" value="Arrestin_C"/>
    <property type="match status" value="1"/>
</dbReference>
<evidence type="ECO:0000313" key="3">
    <source>
        <dbReference type="EMBL" id="ORY48107.1"/>
    </source>
</evidence>
<dbReference type="InterPro" id="IPR014756">
    <property type="entry name" value="Ig_E-set"/>
</dbReference>
<dbReference type="Proteomes" id="UP000193642">
    <property type="component" value="Unassembled WGS sequence"/>
</dbReference>
<sequence>MSSSNHYIASLQVTGRGNNLGPDGSIVVDAGFDTDAYLEGAVMIKVAHSLKNCKIQIDFKGICETRWEFGGKLAVKPESENYKVFPHHKTFQHLTETLYDSKEPILPNPIGGAVAYPFKFHLPRKDMPPSYSSVSGKVEYILRASVSYQEPAKFMKTTQDFDFPVIVSMPDAAKVRLLHSSSAETVNVPGTQEKCGFSVSIPKRIVEPGDSLAVDITINSTPGNTRLRMMNASLKSLVLYTNKEGKESASKAPRPLSEMSQSFPLVKVGGVGGEAPIATRIYLLVDPDLAKPSIDAPLIKVQTVFKFSMIVDNSELNNVVCEIPIVVVPHMADAMHSPTGLSPMHLSEGRSRISAGHSPRTVSIGSLDSPTLQHYQNSIASQRAYSINSISLPEARLPYARNSSMPLPGKDVAHMMNGMELNDGGQVYRKASLLHQSPGTEYFSDNDSIRSTESIPNEGWSVQMVAAWVAALGGTEDVVQSFIDNGIDGTILLGLTMDDLKDELGIASFGLRRKMAHALAL</sequence>
<reference evidence="3 4" key="1">
    <citation type="submission" date="2016-07" db="EMBL/GenBank/DDBJ databases">
        <title>Pervasive Adenine N6-methylation of Active Genes in Fungi.</title>
        <authorList>
            <consortium name="DOE Joint Genome Institute"/>
            <person name="Mondo S.J."/>
            <person name="Dannebaum R.O."/>
            <person name="Kuo R.C."/>
            <person name="Labutti K."/>
            <person name="Haridas S."/>
            <person name="Kuo A."/>
            <person name="Salamov A."/>
            <person name="Ahrendt S.R."/>
            <person name="Lipzen A."/>
            <person name="Sullivan W."/>
            <person name="Andreopoulos W.B."/>
            <person name="Clum A."/>
            <person name="Lindquist E."/>
            <person name="Daum C."/>
            <person name="Ramamoorthy G.K."/>
            <person name="Gryganskyi A."/>
            <person name="Culley D."/>
            <person name="Magnuson J.K."/>
            <person name="James T.Y."/>
            <person name="O'Malley M.A."/>
            <person name="Stajich J.E."/>
            <person name="Spatafora J.W."/>
            <person name="Visel A."/>
            <person name="Grigoriev I.V."/>
        </authorList>
    </citation>
    <scope>NUCLEOTIDE SEQUENCE [LARGE SCALE GENOMIC DNA]</scope>
    <source>
        <strain evidence="3 4">JEL800</strain>
    </source>
</reference>
<evidence type="ECO:0000259" key="2">
    <source>
        <dbReference type="PROSITE" id="PS50105"/>
    </source>
</evidence>
<accession>A0A1Y2CMC6</accession>
<dbReference type="GO" id="GO:0005829">
    <property type="term" value="C:cytosol"/>
    <property type="evidence" value="ECO:0007669"/>
    <property type="project" value="TreeGrafter"/>
</dbReference>
<dbReference type="InterPro" id="IPR011021">
    <property type="entry name" value="Arrestin-like_N"/>
</dbReference>
<dbReference type="SUPFAM" id="SSF81296">
    <property type="entry name" value="E set domains"/>
    <property type="match status" value="1"/>
</dbReference>
<dbReference type="GO" id="GO:0005886">
    <property type="term" value="C:plasma membrane"/>
    <property type="evidence" value="ECO:0007669"/>
    <property type="project" value="TreeGrafter"/>
</dbReference>
<dbReference type="EMBL" id="MCGO01000012">
    <property type="protein sequence ID" value="ORY48107.1"/>
    <property type="molecule type" value="Genomic_DNA"/>
</dbReference>
<feature type="region of interest" description="Disordered" evidence="1">
    <location>
        <begin position="346"/>
        <end position="367"/>
    </location>
</feature>
<protein>
    <recommendedName>
        <fullName evidence="2">SAM domain-containing protein</fullName>
    </recommendedName>
</protein>
<evidence type="ECO:0000313" key="4">
    <source>
        <dbReference type="Proteomes" id="UP000193642"/>
    </source>
</evidence>
<dbReference type="GO" id="GO:0070086">
    <property type="term" value="P:ubiquitin-dependent endocytosis"/>
    <property type="evidence" value="ECO:0007669"/>
    <property type="project" value="TreeGrafter"/>
</dbReference>
<dbReference type="InterPro" id="IPR013761">
    <property type="entry name" value="SAM/pointed_sf"/>
</dbReference>
<evidence type="ECO:0000256" key="1">
    <source>
        <dbReference type="SAM" id="MobiDB-lite"/>
    </source>
</evidence>
<dbReference type="InterPro" id="IPR014752">
    <property type="entry name" value="Arrestin-like_C"/>
</dbReference>
<dbReference type="GO" id="GO:0030674">
    <property type="term" value="F:protein-macromolecule adaptor activity"/>
    <property type="evidence" value="ECO:0007669"/>
    <property type="project" value="TreeGrafter"/>
</dbReference>
<dbReference type="PANTHER" id="PTHR11188:SF17">
    <property type="entry name" value="FI21816P1"/>
    <property type="match status" value="1"/>
</dbReference>
<dbReference type="Gene3D" id="1.10.150.50">
    <property type="entry name" value="Transcription Factor, Ets-1"/>
    <property type="match status" value="1"/>
</dbReference>
<dbReference type="Gene3D" id="2.60.40.640">
    <property type="match status" value="2"/>
</dbReference>